<gene>
    <name evidence="9" type="ORF">GOP47_0005233</name>
</gene>
<comment type="caution">
    <text evidence="9">The sequence shown here is derived from an EMBL/GenBank/DDBJ whole genome shotgun (WGS) entry which is preliminary data.</text>
</comment>
<dbReference type="OrthoDB" id="436852at2759"/>
<dbReference type="InterPro" id="IPR019473">
    <property type="entry name" value="TFIID_su8_C"/>
</dbReference>
<dbReference type="SMART" id="SM00576">
    <property type="entry name" value="BTP"/>
    <property type="match status" value="1"/>
</dbReference>
<dbReference type="EMBL" id="JABFUD020000005">
    <property type="protein sequence ID" value="KAI5079754.1"/>
    <property type="molecule type" value="Genomic_DNA"/>
</dbReference>
<evidence type="ECO:0000313" key="9">
    <source>
        <dbReference type="EMBL" id="KAI5079754.1"/>
    </source>
</evidence>
<name>A0A9D4V4R9_ADICA</name>
<evidence type="ECO:0000256" key="2">
    <source>
        <dbReference type="ARBA" id="ARBA00008767"/>
    </source>
</evidence>
<dbReference type="InterPro" id="IPR006565">
    <property type="entry name" value="BTP"/>
</dbReference>
<keyword evidence="6" id="KW-0539">Nucleus</keyword>
<evidence type="ECO:0000313" key="10">
    <source>
        <dbReference type="Proteomes" id="UP000886520"/>
    </source>
</evidence>
<dbReference type="Proteomes" id="UP000886520">
    <property type="component" value="Chromosome 5"/>
</dbReference>
<feature type="region of interest" description="Disordered" evidence="7">
    <location>
        <begin position="1"/>
        <end position="25"/>
    </location>
</feature>
<dbReference type="GO" id="GO:0005669">
    <property type="term" value="C:transcription factor TFIID complex"/>
    <property type="evidence" value="ECO:0007669"/>
    <property type="project" value="InterPro"/>
</dbReference>
<evidence type="ECO:0000259" key="8">
    <source>
        <dbReference type="SMART" id="SM00576"/>
    </source>
</evidence>
<organism evidence="9 10">
    <name type="scientific">Adiantum capillus-veneris</name>
    <name type="common">Maidenhair fern</name>
    <dbReference type="NCBI Taxonomy" id="13818"/>
    <lineage>
        <taxon>Eukaryota</taxon>
        <taxon>Viridiplantae</taxon>
        <taxon>Streptophyta</taxon>
        <taxon>Embryophyta</taxon>
        <taxon>Tracheophyta</taxon>
        <taxon>Polypodiopsida</taxon>
        <taxon>Polypodiidae</taxon>
        <taxon>Polypodiales</taxon>
        <taxon>Pteridineae</taxon>
        <taxon>Pteridaceae</taxon>
        <taxon>Vittarioideae</taxon>
        <taxon>Adiantum</taxon>
    </lineage>
</organism>
<comment type="subcellular location">
    <subcellularLocation>
        <location evidence="1">Nucleus</location>
    </subcellularLocation>
</comment>
<feature type="domain" description="Bromodomain associated" evidence="8">
    <location>
        <begin position="32"/>
        <end position="109"/>
    </location>
</feature>
<feature type="region of interest" description="Disordered" evidence="7">
    <location>
        <begin position="222"/>
        <end position="289"/>
    </location>
</feature>
<dbReference type="PANTHER" id="PTHR46338:SF1">
    <property type="entry name" value="TRANSCRIPTION INITIATION FACTOR TFIID SUBUNIT 8"/>
    <property type="match status" value="1"/>
</dbReference>
<evidence type="ECO:0000256" key="6">
    <source>
        <dbReference type="ARBA" id="ARBA00023242"/>
    </source>
</evidence>
<dbReference type="InterPro" id="IPR037818">
    <property type="entry name" value="TAF8"/>
</dbReference>
<accession>A0A9D4V4R9</accession>
<protein>
    <recommendedName>
        <fullName evidence="3">Transcription initiation factor TFIID subunit 8</fullName>
    </recommendedName>
</protein>
<dbReference type="Gene3D" id="1.10.20.10">
    <property type="entry name" value="Histone, subunit A"/>
    <property type="match status" value="1"/>
</dbReference>
<evidence type="ECO:0000256" key="5">
    <source>
        <dbReference type="ARBA" id="ARBA00023163"/>
    </source>
</evidence>
<evidence type="ECO:0000256" key="4">
    <source>
        <dbReference type="ARBA" id="ARBA00023015"/>
    </source>
</evidence>
<evidence type="ECO:0000256" key="7">
    <source>
        <dbReference type="SAM" id="MobiDB-lite"/>
    </source>
</evidence>
<dbReference type="Pfam" id="PF07524">
    <property type="entry name" value="Bromo_TP"/>
    <property type="match status" value="1"/>
</dbReference>
<keyword evidence="4" id="KW-0805">Transcription regulation</keyword>
<reference evidence="9 10" key="1">
    <citation type="submission" date="2021-01" db="EMBL/GenBank/DDBJ databases">
        <title>Adiantum capillus-veneris genome.</title>
        <authorList>
            <person name="Fang Y."/>
            <person name="Liao Q."/>
        </authorList>
    </citation>
    <scope>NUCLEOTIDE SEQUENCE [LARGE SCALE GENOMIC DNA]</scope>
    <source>
        <strain evidence="9">H3</strain>
        <tissue evidence="9">Leaf</tissue>
    </source>
</reference>
<dbReference type="AlphaFoldDB" id="A0A9D4V4R9"/>
<dbReference type="Pfam" id="PF10406">
    <property type="entry name" value="TAF8_C"/>
    <property type="match status" value="1"/>
</dbReference>
<comment type="similarity">
    <text evidence="2">Belongs to the TAF8 family.</text>
</comment>
<dbReference type="CDD" id="cd08049">
    <property type="entry name" value="TAF8"/>
    <property type="match status" value="1"/>
</dbReference>
<dbReference type="GO" id="GO:0046982">
    <property type="term" value="F:protein heterodimerization activity"/>
    <property type="evidence" value="ECO:0007669"/>
    <property type="project" value="InterPro"/>
</dbReference>
<sequence>MVVTAGNASDGGEGNSGAPPIPITSRVPSDGEKFPRAVATVAVAQICNSAGFHSIQRSALDILADIAIRYLCDVGKVSQLYANLSNRTESNALDAVAALEDISGASCSEPHGLASSSVSVKELMRFVEYGDELPFAKPLPHFPASKTRKLAPSFTQIDETPPNPHIPSWLPVFPDPQTYTNTSVENEDKRHAHVENFEETRQKQKAEQSRVALRFRLCTSGASTSGDHSAPHNVNHTASMGTSPPSASRSTVSDHQELGKTDSEGVHNKAKSGKRPSTGTQNPFLAPALPEGSKEVSTWFFDDFRPPSPAPSTKKIIAPPLPSMRGAFRPILEAANSYVHESSRSLSGGALLAMKDHRQPVRRWMMMIWMRRSSEHKKGSHSILAWMRMTTVMQDENNFGPSG</sequence>
<dbReference type="InterPro" id="IPR009072">
    <property type="entry name" value="Histone-fold"/>
</dbReference>
<keyword evidence="10" id="KW-1185">Reference proteome</keyword>
<keyword evidence="5" id="KW-0804">Transcription</keyword>
<feature type="compositionally biased region" description="Basic and acidic residues" evidence="7">
    <location>
        <begin position="252"/>
        <end position="267"/>
    </location>
</feature>
<feature type="compositionally biased region" description="Polar residues" evidence="7">
    <location>
        <begin position="222"/>
        <end position="251"/>
    </location>
</feature>
<evidence type="ECO:0000256" key="3">
    <source>
        <dbReference type="ARBA" id="ARBA00017307"/>
    </source>
</evidence>
<proteinExistence type="inferred from homology"/>
<dbReference type="PANTHER" id="PTHR46338">
    <property type="entry name" value="TRANSCRIPTION INITIATION FACTOR TFIID SUBUNIT 8"/>
    <property type="match status" value="1"/>
</dbReference>
<evidence type="ECO:0000256" key="1">
    <source>
        <dbReference type="ARBA" id="ARBA00004123"/>
    </source>
</evidence>
<feature type="region of interest" description="Disordered" evidence="7">
    <location>
        <begin position="154"/>
        <end position="187"/>
    </location>
</feature>